<dbReference type="Proteomes" id="UP001054837">
    <property type="component" value="Unassembled WGS sequence"/>
</dbReference>
<accession>A0AAV4PL73</accession>
<organism evidence="1 2">
    <name type="scientific">Caerostris darwini</name>
    <dbReference type="NCBI Taxonomy" id="1538125"/>
    <lineage>
        <taxon>Eukaryota</taxon>
        <taxon>Metazoa</taxon>
        <taxon>Ecdysozoa</taxon>
        <taxon>Arthropoda</taxon>
        <taxon>Chelicerata</taxon>
        <taxon>Arachnida</taxon>
        <taxon>Araneae</taxon>
        <taxon>Araneomorphae</taxon>
        <taxon>Entelegynae</taxon>
        <taxon>Araneoidea</taxon>
        <taxon>Araneidae</taxon>
        <taxon>Caerostris</taxon>
    </lineage>
</organism>
<evidence type="ECO:0000313" key="2">
    <source>
        <dbReference type="Proteomes" id="UP001054837"/>
    </source>
</evidence>
<protein>
    <submittedName>
        <fullName evidence="1">Uncharacterized protein</fullName>
    </submittedName>
</protein>
<dbReference type="AlphaFoldDB" id="A0AAV4PL73"/>
<name>A0AAV4PL73_9ARAC</name>
<comment type="caution">
    <text evidence="1">The sequence shown here is derived from an EMBL/GenBank/DDBJ whole genome shotgun (WGS) entry which is preliminary data.</text>
</comment>
<proteinExistence type="predicted"/>
<dbReference type="EMBL" id="BPLQ01003007">
    <property type="protein sequence ID" value="GIX97170.1"/>
    <property type="molecule type" value="Genomic_DNA"/>
</dbReference>
<reference evidence="1 2" key="1">
    <citation type="submission" date="2021-06" db="EMBL/GenBank/DDBJ databases">
        <title>Caerostris darwini draft genome.</title>
        <authorList>
            <person name="Kono N."/>
            <person name="Arakawa K."/>
        </authorList>
    </citation>
    <scope>NUCLEOTIDE SEQUENCE [LARGE SCALE GENOMIC DNA]</scope>
</reference>
<evidence type="ECO:0000313" key="1">
    <source>
        <dbReference type="EMBL" id="GIX97170.1"/>
    </source>
</evidence>
<sequence>MFWIPKACAFFPPVSYVLSPNIKMLQSDSVQLLACCRPHINRASLDCMDRGTQIQGARVYRIIMCILRATEVADIVLPMNFATIYAAHTVVSLRFCLVKRAIHSHGQHVFLS</sequence>
<gene>
    <name evidence="1" type="ORF">CDAR_386821</name>
</gene>
<keyword evidence="2" id="KW-1185">Reference proteome</keyword>